<keyword evidence="7" id="KW-1185">Reference proteome</keyword>
<dbReference type="OrthoDB" id="9778912at2"/>
<dbReference type="KEGG" id="jda:BW727_100894"/>
<dbReference type="Pfam" id="PF03060">
    <property type="entry name" value="NMO"/>
    <property type="match status" value="2"/>
</dbReference>
<dbReference type="NCBIfam" id="TIGR03151">
    <property type="entry name" value="enACPred_II"/>
    <property type="match status" value="1"/>
</dbReference>
<dbReference type="Proteomes" id="UP000188993">
    <property type="component" value="Chromosome"/>
</dbReference>
<dbReference type="AlphaFoldDB" id="A0A1S6IP11"/>
<dbReference type="RefSeq" id="WP_062471737.1">
    <property type="nucleotide sequence ID" value="NZ_BBYN01000033.1"/>
</dbReference>
<evidence type="ECO:0000256" key="1">
    <source>
        <dbReference type="ARBA" id="ARBA00003535"/>
    </source>
</evidence>
<accession>A0A1S6IP11</accession>
<evidence type="ECO:0000256" key="2">
    <source>
        <dbReference type="ARBA" id="ARBA00013457"/>
    </source>
</evidence>
<dbReference type="Gene3D" id="3.20.20.70">
    <property type="entry name" value="Aldolase class I"/>
    <property type="match status" value="1"/>
</dbReference>
<reference evidence="6 7" key="1">
    <citation type="journal article" date="2014" name="Int. J. Syst. Evol. Microbiol.">
        <title>Jeotgalibaca dankookensis gen. nov., sp. nov., a member of the family Carnobacteriaceae, isolated from seujeot (Korean traditional food).</title>
        <authorList>
            <person name="Lee D.G."/>
            <person name="Trujillo M.E."/>
            <person name="Kang H."/>
            <person name="Ahn T.Y."/>
        </authorList>
    </citation>
    <scope>NUCLEOTIDE SEQUENCE [LARGE SCALE GENOMIC DNA]</scope>
    <source>
        <strain evidence="6 7">EX-07</strain>
    </source>
</reference>
<keyword evidence="5 6" id="KW-0560">Oxidoreductase</keyword>
<comment type="function">
    <text evidence="1">Nitronate monooxygenase that uses molecular oxygen to catalyze the oxidative denitrification of alkyl nitronates. Acts on propionate 3-nitronate (P3N), the presumed physiological substrate. Probably functions in the detoxification of P3N, a metabolic poison produced by plants and fungi as a defense mechanism.</text>
</comment>
<dbReference type="CDD" id="cd04730">
    <property type="entry name" value="NPD_like"/>
    <property type="match status" value="1"/>
</dbReference>
<proteinExistence type="predicted"/>
<keyword evidence="4" id="KW-0288">FMN</keyword>
<dbReference type="InterPro" id="IPR013785">
    <property type="entry name" value="Aldolase_TIM"/>
</dbReference>
<evidence type="ECO:0000313" key="7">
    <source>
        <dbReference type="Proteomes" id="UP000188993"/>
    </source>
</evidence>
<dbReference type="EMBL" id="CP019728">
    <property type="protein sequence ID" value="AQS53287.1"/>
    <property type="molecule type" value="Genomic_DNA"/>
</dbReference>
<evidence type="ECO:0000256" key="4">
    <source>
        <dbReference type="ARBA" id="ARBA00022643"/>
    </source>
</evidence>
<dbReference type="InterPro" id="IPR017569">
    <property type="entry name" value="Enoyl_ACP_red-II_put"/>
</dbReference>
<gene>
    <name evidence="6" type="ORF">BW727_100894</name>
</gene>
<dbReference type="PANTHER" id="PTHR32332:SF20">
    <property type="entry name" value="2-NITROPROPANE DIOXYGENASE-LIKE PROTEIN"/>
    <property type="match status" value="1"/>
</dbReference>
<evidence type="ECO:0000256" key="3">
    <source>
        <dbReference type="ARBA" id="ARBA00022630"/>
    </source>
</evidence>
<dbReference type="SUPFAM" id="SSF51412">
    <property type="entry name" value="Inosine monophosphate dehydrogenase (IMPDH)"/>
    <property type="match status" value="1"/>
</dbReference>
<keyword evidence="6" id="KW-0503">Monooxygenase</keyword>
<evidence type="ECO:0000256" key="5">
    <source>
        <dbReference type="ARBA" id="ARBA00023002"/>
    </source>
</evidence>
<dbReference type="GO" id="GO:0018580">
    <property type="term" value="F:nitronate monooxygenase activity"/>
    <property type="evidence" value="ECO:0007669"/>
    <property type="project" value="InterPro"/>
</dbReference>
<protein>
    <recommendedName>
        <fullName evidence="2">Probable nitronate monooxygenase</fullName>
    </recommendedName>
</protein>
<name>A0A1S6IP11_9LACT</name>
<dbReference type="InterPro" id="IPR004136">
    <property type="entry name" value="NMO"/>
</dbReference>
<sequence length="318" mass="33523">MKSVLCEMLEIEYPIIQGAMAWVADADLASAVSNAGGLGMIGTGHDSVDIVNHKIADMKAKTDKPFGVNIMLLNEDVDTVVDAVCASGIKTVTTGAGSPGKYMAKFKAAGIRVIPVVASVALARRMEKDGADAVIVEGMEAGGHIGKATTMALMPQVVDAVSIPVIAAGGIGDGRGMAAAFMLGAAGIQVGTRFVVAHESNAHPNFKNSIIKAKDIDTVVTGQITGYPVRVLRNRLTREYMQAEKEETSKENPDLDRLAKLGAGALRKAVVEGDKNYGSMMAGQISGLINKEESCKDIIEDYMTVCKQVISQQAKIWV</sequence>
<keyword evidence="3" id="KW-0285">Flavoprotein</keyword>
<dbReference type="STRING" id="708126.BW727_100894"/>
<evidence type="ECO:0000313" key="6">
    <source>
        <dbReference type="EMBL" id="AQS53287.1"/>
    </source>
</evidence>
<organism evidence="6 7">
    <name type="scientific">Jeotgalibaca dankookensis</name>
    <dbReference type="NCBI Taxonomy" id="708126"/>
    <lineage>
        <taxon>Bacteria</taxon>
        <taxon>Bacillati</taxon>
        <taxon>Bacillota</taxon>
        <taxon>Bacilli</taxon>
        <taxon>Lactobacillales</taxon>
        <taxon>Carnobacteriaceae</taxon>
        <taxon>Jeotgalibaca</taxon>
    </lineage>
</organism>
<dbReference type="PANTHER" id="PTHR32332">
    <property type="entry name" value="2-NITROPROPANE DIOXYGENASE"/>
    <property type="match status" value="1"/>
</dbReference>